<dbReference type="AlphaFoldDB" id="A0A443S9E6"/>
<dbReference type="EMBL" id="NCKV01005247">
    <property type="protein sequence ID" value="RWS24186.1"/>
    <property type="molecule type" value="Genomic_DNA"/>
</dbReference>
<gene>
    <name evidence="1" type="ORF">B4U80_09796</name>
</gene>
<dbReference type="VEuPathDB" id="VectorBase:LDEU007854"/>
<keyword evidence="1" id="KW-0675">Receptor</keyword>
<organism evidence="1 2">
    <name type="scientific">Leptotrombidium deliense</name>
    <dbReference type="NCBI Taxonomy" id="299467"/>
    <lineage>
        <taxon>Eukaryota</taxon>
        <taxon>Metazoa</taxon>
        <taxon>Ecdysozoa</taxon>
        <taxon>Arthropoda</taxon>
        <taxon>Chelicerata</taxon>
        <taxon>Arachnida</taxon>
        <taxon>Acari</taxon>
        <taxon>Acariformes</taxon>
        <taxon>Trombidiformes</taxon>
        <taxon>Prostigmata</taxon>
        <taxon>Anystina</taxon>
        <taxon>Parasitengona</taxon>
        <taxon>Trombiculoidea</taxon>
        <taxon>Trombiculidae</taxon>
        <taxon>Leptotrombidium</taxon>
    </lineage>
</organism>
<accession>A0A443S9E6</accession>
<dbReference type="STRING" id="299467.A0A443S9E6"/>
<comment type="caution">
    <text evidence="1">The sequence shown here is derived from an EMBL/GenBank/DDBJ whole genome shotgun (WGS) entry which is preliminary data.</text>
</comment>
<evidence type="ECO:0000313" key="2">
    <source>
        <dbReference type="Proteomes" id="UP000288716"/>
    </source>
</evidence>
<dbReference type="OrthoDB" id="8890589at2759"/>
<keyword evidence="2" id="KW-1185">Reference proteome</keyword>
<sequence>MSDIRYKWQKGENSVGLGDFKLPQFKVAGHRQQDKVINLTTGEY</sequence>
<name>A0A443S9E6_9ACAR</name>
<reference evidence="1 2" key="1">
    <citation type="journal article" date="2018" name="Gigascience">
        <title>Genomes of trombidid mites reveal novel predicted allergens and laterally-transferred genes associated with secondary metabolism.</title>
        <authorList>
            <person name="Dong X."/>
            <person name="Chaisiri K."/>
            <person name="Xia D."/>
            <person name="Armstrong S.D."/>
            <person name="Fang Y."/>
            <person name="Donnelly M.J."/>
            <person name="Kadowaki T."/>
            <person name="McGarry J.W."/>
            <person name="Darby A.C."/>
            <person name="Makepeace B.L."/>
        </authorList>
    </citation>
    <scope>NUCLEOTIDE SEQUENCE [LARGE SCALE GENOMIC DNA]</scope>
    <source>
        <strain evidence="1">UoL-UT</strain>
    </source>
</reference>
<dbReference type="Proteomes" id="UP000288716">
    <property type="component" value="Unassembled WGS sequence"/>
</dbReference>
<protein>
    <submittedName>
        <fullName evidence="1">Gamma-aminobutyric acid receptor subunit beta-like protein</fullName>
    </submittedName>
</protein>
<proteinExistence type="predicted"/>
<evidence type="ECO:0000313" key="1">
    <source>
        <dbReference type="EMBL" id="RWS24186.1"/>
    </source>
</evidence>